<name>A0ABS5PWS9_9PSED</name>
<evidence type="ECO:0000313" key="2">
    <source>
        <dbReference type="Proteomes" id="UP001196601"/>
    </source>
</evidence>
<comment type="caution">
    <text evidence="1">The sequence shown here is derived from an EMBL/GenBank/DDBJ whole genome shotgun (WGS) entry which is preliminary data.</text>
</comment>
<organism evidence="1 2">
    <name type="scientific">Pseudomonas lalucatii</name>
    <dbReference type="NCBI Taxonomy" id="1424203"/>
    <lineage>
        <taxon>Bacteria</taxon>
        <taxon>Pseudomonadati</taxon>
        <taxon>Pseudomonadota</taxon>
        <taxon>Gammaproteobacteria</taxon>
        <taxon>Pseudomonadales</taxon>
        <taxon>Pseudomonadaceae</taxon>
        <taxon>Pseudomonas</taxon>
    </lineage>
</organism>
<dbReference type="EMBL" id="JADPMV010000001">
    <property type="protein sequence ID" value="MBS7660528.1"/>
    <property type="molecule type" value="Genomic_DNA"/>
</dbReference>
<dbReference type="RefSeq" id="WP_213637903.1">
    <property type="nucleotide sequence ID" value="NZ_JADPMV010000001.1"/>
</dbReference>
<keyword evidence="2" id="KW-1185">Reference proteome</keyword>
<accession>A0ABS5PWS9</accession>
<protein>
    <submittedName>
        <fullName evidence="1">Uncharacterized protein</fullName>
    </submittedName>
</protein>
<evidence type="ECO:0000313" key="1">
    <source>
        <dbReference type="EMBL" id="MBS7660528.1"/>
    </source>
</evidence>
<proteinExistence type="predicted"/>
<sequence length="119" mass="13122">MNIPSETEYRDSMQAAAMAFLQRHQGEYLGNEQLLFTRAVSHLQHALDVPLYMAENLVGLAYGELRSQGLRLQLDVASSSSHTAMITDPGSGMTFAVPVALIVQHLIESPARRRLRAVS</sequence>
<gene>
    <name evidence="1" type="ORF">I0D00_01000</name>
</gene>
<reference evidence="1 2" key="1">
    <citation type="journal article" date="2021" name="Syst. Appl. Microbiol.">
        <title>Pseudomonas lalucatii sp. nov. isolated from Vallgornera, a karstic cave in Mallorca, Western Mediterranean.</title>
        <authorList>
            <person name="Busquets A."/>
            <person name="Mulet M."/>
            <person name="Gomila M."/>
            <person name="Garcia-Valdes E."/>
        </authorList>
    </citation>
    <scope>NUCLEOTIDE SEQUENCE [LARGE SCALE GENOMIC DNA]</scope>
    <source>
        <strain evidence="1 2">R1b54</strain>
    </source>
</reference>
<dbReference type="Proteomes" id="UP001196601">
    <property type="component" value="Unassembled WGS sequence"/>
</dbReference>